<dbReference type="InParanoid" id="E4ZJ26"/>
<proteinExistence type="predicted"/>
<keyword evidence="3" id="KW-1185">Reference proteome</keyword>
<accession>E4ZJ26</accession>
<feature type="compositionally biased region" description="Basic and acidic residues" evidence="1">
    <location>
        <begin position="268"/>
        <end position="279"/>
    </location>
</feature>
<reference evidence="3" key="1">
    <citation type="journal article" date="2011" name="Nat. Commun.">
        <title>Effector diversification within compartments of the Leptosphaeria maculans genome affected by Repeat-Induced Point mutations.</title>
        <authorList>
            <person name="Rouxel T."/>
            <person name="Grandaubert J."/>
            <person name="Hane J.K."/>
            <person name="Hoede C."/>
            <person name="van de Wouw A.P."/>
            <person name="Couloux A."/>
            <person name="Dominguez V."/>
            <person name="Anthouard V."/>
            <person name="Bally P."/>
            <person name="Bourras S."/>
            <person name="Cozijnsen A.J."/>
            <person name="Ciuffetti L.M."/>
            <person name="Degrave A."/>
            <person name="Dilmaghani A."/>
            <person name="Duret L."/>
            <person name="Fudal I."/>
            <person name="Goodwin S.B."/>
            <person name="Gout L."/>
            <person name="Glaser N."/>
            <person name="Linglin J."/>
            <person name="Kema G.H.J."/>
            <person name="Lapalu N."/>
            <person name="Lawrence C.B."/>
            <person name="May K."/>
            <person name="Meyer M."/>
            <person name="Ollivier B."/>
            <person name="Poulain J."/>
            <person name="Schoch C.L."/>
            <person name="Simon A."/>
            <person name="Spatafora J.W."/>
            <person name="Stachowiak A."/>
            <person name="Turgeon B.G."/>
            <person name="Tyler B.M."/>
            <person name="Vincent D."/>
            <person name="Weissenbach J."/>
            <person name="Amselem J."/>
            <person name="Quesneville H."/>
            <person name="Oliver R.P."/>
            <person name="Wincker P."/>
            <person name="Balesdent M.-H."/>
            <person name="Howlett B.J."/>
        </authorList>
    </citation>
    <scope>NUCLEOTIDE SEQUENCE [LARGE SCALE GENOMIC DNA]</scope>
    <source>
        <strain evidence="3">JN3 / isolate v23.1.3 / race Av1-4-5-6-7-8</strain>
    </source>
</reference>
<organism evidence="3">
    <name type="scientific">Leptosphaeria maculans (strain JN3 / isolate v23.1.3 / race Av1-4-5-6-7-8)</name>
    <name type="common">Blackleg fungus</name>
    <name type="synonym">Phoma lingam</name>
    <dbReference type="NCBI Taxonomy" id="985895"/>
    <lineage>
        <taxon>Eukaryota</taxon>
        <taxon>Fungi</taxon>
        <taxon>Dikarya</taxon>
        <taxon>Ascomycota</taxon>
        <taxon>Pezizomycotina</taxon>
        <taxon>Dothideomycetes</taxon>
        <taxon>Pleosporomycetidae</taxon>
        <taxon>Pleosporales</taxon>
        <taxon>Pleosporineae</taxon>
        <taxon>Leptosphaeriaceae</taxon>
        <taxon>Plenodomus</taxon>
        <taxon>Plenodomus lingam/Leptosphaeria maculans species complex</taxon>
    </lineage>
</organism>
<evidence type="ECO:0000313" key="3">
    <source>
        <dbReference type="Proteomes" id="UP000002668"/>
    </source>
</evidence>
<sequence>MADRSHGSTSRNRRPPPVIPPSSLAESSLPTKHWRLPHDLAAPSRIRPLTSQCLYKPNYNVKQNGLYFQNAGESQRSMSSFQWLPPTNDVSIPLTDEQDCQVVTEIVDAMKDMSKAKDTVASAYRKRFTPPEHYYQDWAIEACAWDVLLLAKQIHTGGFNSRIYDSALIDAIGETQHWHFEDRIGWICMALRTSKNVAVNLLKKEKVMTIVGAPHKLHKATLVNTKSNANRGIWTANGRDADLEHQNRPFKKRTDENGNPLPLPKRQVPIDKDTEEMTRKGKKQAKVTSKDGTTPTSPLLESSPSPSPQATNSPSSHTHTHRTSGFHSTCDSLTTNKEVETTDQRITSFSLAAINDRIGSKSRVYGHENSHLMDIESNSVGGGDNPRNLNPEGHNSSNVFNMKSRSSAHGKGGVGIGDLGIKNAAFVDNVTASMAATSSSYASPMTTPVIKTEDTVEMPDDADIDDAVIDAAHVLTLLHRGSAS</sequence>
<dbReference type="EMBL" id="FP929072">
    <property type="protein sequence ID" value="CBX91457.1"/>
    <property type="molecule type" value="Genomic_DNA"/>
</dbReference>
<dbReference type="AlphaFoldDB" id="E4ZJ26"/>
<dbReference type="eggNOG" id="ENOG502SYDX">
    <property type="taxonomic scope" value="Eukaryota"/>
</dbReference>
<evidence type="ECO:0000313" key="2">
    <source>
        <dbReference type="EMBL" id="CBX91457.1"/>
    </source>
</evidence>
<dbReference type="HOGENOM" id="CLU_563887_0_0_1"/>
<dbReference type="Proteomes" id="UP000002668">
    <property type="component" value="Genome"/>
</dbReference>
<feature type="region of interest" description="Disordered" evidence="1">
    <location>
        <begin position="1"/>
        <end position="29"/>
    </location>
</feature>
<protein>
    <submittedName>
        <fullName evidence="2">Predicted protein</fullName>
    </submittedName>
</protein>
<feature type="compositionally biased region" description="Basic and acidic residues" evidence="1">
    <location>
        <begin position="239"/>
        <end position="256"/>
    </location>
</feature>
<feature type="region of interest" description="Disordered" evidence="1">
    <location>
        <begin position="232"/>
        <end position="332"/>
    </location>
</feature>
<dbReference type="VEuPathDB" id="FungiDB:LEMA_P069650.1"/>
<dbReference type="GeneID" id="13288424"/>
<evidence type="ECO:0000256" key="1">
    <source>
        <dbReference type="SAM" id="MobiDB-lite"/>
    </source>
</evidence>
<name>E4ZJ26_LEPMJ</name>
<feature type="compositionally biased region" description="Low complexity" evidence="1">
    <location>
        <begin position="293"/>
        <end position="304"/>
    </location>
</feature>
<gene>
    <name evidence="2" type="ORF">LEMA_P069650.1</name>
</gene>
<dbReference type="OrthoDB" id="3778423at2759"/>